<comment type="caution">
    <text evidence="4">The sequence shown here is derived from an EMBL/GenBank/DDBJ whole genome shotgun (WGS) entry which is preliminary data.</text>
</comment>
<evidence type="ECO:0000259" key="3">
    <source>
        <dbReference type="Pfam" id="PF13099"/>
    </source>
</evidence>
<gene>
    <name evidence="4" type="ORF">CRN84_07420</name>
</gene>
<evidence type="ECO:0000259" key="2">
    <source>
        <dbReference type="Pfam" id="PF03981"/>
    </source>
</evidence>
<evidence type="ECO:0000256" key="1">
    <source>
        <dbReference type="ARBA" id="ARBA00006436"/>
    </source>
</evidence>
<evidence type="ECO:0000313" key="4">
    <source>
        <dbReference type="EMBL" id="PHI29161.1"/>
    </source>
</evidence>
<dbReference type="InterPro" id="IPR025217">
    <property type="entry name" value="DUF3944"/>
</dbReference>
<proteinExistence type="inferred from homology"/>
<feature type="domain" description="DUF3944" evidence="3">
    <location>
        <begin position="3"/>
        <end position="37"/>
    </location>
</feature>
<evidence type="ECO:0000313" key="5">
    <source>
        <dbReference type="Proteomes" id="UP000224974"/>
    </source>
</evidence>
<dbReference type="AlphaFoldDB" id="A0A2C6DK07"/>
<dbReference type="EMBL" id="PDDX01000001">
    <property type="protein sequence ID" value="PHI29161.1"/>
    <property type="molecule type" value="Genomic_DNA"/>
</dbReference>
<organism evidence="4 5">
    <name type="scientific">Budvicia aquatica</name>
    <dbReference type="NCBI Taxonomy" id="82979"/>
    <lineage>
        <taxon>Bacteria</taxon>
        <taxon>Pseudomonadati</taxon>
        <taxon>Pseudomonadota</taxon>
        <taxon>Gammaproteobacteria</taxon>
        <taxon>Enterobacterales</taxon>
        <taxon>Budviciaceae</taxon>
        <taxon>Budvicia</taxon>
    </lineage>
</organism>
<feature type="domain" description="Ubiquinol-cytochrome c chaperone" evidence="2">
    <location>
        <begin position="54"/>
        <end position="227"/>
    </location>
</feature>
<dbReference type="Pfam" id="PF03981">
    <property type="entry name" value="Ubiq_cyt_C_chap"/>
    <property type="match status" value="1"/>
</dbReference>
<comment type="similarity">
    <text evidence="1">Belongs to the UPF0174 family.</text>
</comment>
<name>A0A2C6DK07_9GAMM</name>
<accession>A0A2C6DK07</accession>
<protein>
    <submittedName>
        <fullName evidence="4">DUF3944 domain-containing protein</fullName>
    </submittedName>
</protein>
<dbReference type="STRING" id="1111728.GCA_000427805_04619"/>
<dbReference type="Pfam" id="PF13099">
    <property type="entry name" value="DUF3944"/>
    <property type="match status" value="1"/>
</dbReference>
<sequence>MAYRHDSDLVFLSQVSTADLDDLVCCLTHDKKGQSRWTETLTGSKKYKAYHPDHAKYWDDIASEIQCFGANSLTTLLRQGKGVLYREILCDVCDKLKVNYNKKSAVEKIESNLLMKILNDAIEKMSADEIRQLGTELGIQNASTLTPQMLSASFQAIFKAGGFKSYQLTIIVVNAVLKALFGRGLPFVVSGPLMKYMAILTGPIGWALTSAWTAVSIAGPAYRVTIPIVIQIAFLRQKLALGMVENLDVNKEDLDMGYFVRADL</sequence>
<dbReference type="InterPro" id="IPR021150">
    <property type="entry name" value="Ubiq_cyt_c_chap"/>
</dbReference>
<dbReference type="OrthoDB" id="9128717at2"/>
<dbReference type="Proteomes" id="UP000224974">
    <property type="component" value="Unassembled WGS sequence"/>
</dbReference>
<dbReference type="RefSeq" id="WP_051323473.1">
    <property type="nucleotide sequence ID" value="NZ_PDDX01000001.1"/>
</dbReference>
<keyword evidence="5" id="KW-1185">Reference proteome</keyword>
<reference evidence="5" key="1">
    <citation type="submission" date="2017-09" db="EMBL/GenBank/DDBJ databases">
        <title>FDA dAtabase for Regulatory Grade micrObial Sequences (FDA-ARGOS): Supporting development and validation of Infectious Disease Dx tests.</title>
        <authorList>
            <person name="Minogue T."/>
            <person name="Wolcott M."/>
            <person name="Wasieloski L."/>
            <person name="Aguilar W."/>
            <person name="Moore D."/>
            <person name="Tallon L."/>
            <person name="Sadzewicz L."/>
            <person name="Ott S."/>
            <person name="Zhao X."/>
            <person name="Nagaraj S."/>
            <person name="Vavikolanu K."/>
            <person name="Aluvathingal J."/>
            <person name="Nadendla S."/>
            <person name="Sichtig H."/>
        </authorList>
    </citation>
    <scope>NUCLEOTIDE SEQUENCE [LARGE SCALE GENOMIC DNA]</scope>
    <source>
        <strain evidence="5">FDAARGOS_387</strain>
    </source>
</reference>